<name>A0A9X1I4Y7_9FLAO</name>
<dbReference type="InterPro" id="IPR019758">
    <property type="entry name" value="Pept_S26A_signal_pept_1_CS"/>
</dbReference>
<dbReference type="EMBL" id="JAJAPX010000002">
    <property type="protein sequence ID" value="MCB4807945.1"/>
    <property type="molecule type" value="Genomic_DNA"/>
</dbReference>
<comment type="catalytic activity">
    <reaction evidence="1 7">
        <text>Cleavage of hydrophobic, N-terminal signal or leader sequences from secreted and periplasmic proteins.</text>
        <dbReference type="EC" id="3.4.21.89"/>
    </reaction>
</comment>
<evidence type="ECO:0000256" key="1">
    <source>
        <dbReference type="ARBA" id="ARBA00000677"/>
    </source>
</evidence>
<keyword evidence="5 7" id="KW-0378">Hydrolase</keyword>
<protein>
    <recommendedName>
        <fullName evidence="4 7">Signal peptidase I</fullName>
        <ecNumber evidence="3 7">3.4.21.89</ecNumber>
    </recommendedName>
</protein>
<evidence type="ECO:0000256" key="2">
    <source>
        <dbReference type="ARBA" id="ARBA00009370"/>
    </source>
</evidence>
<comment type="caution">
    <text evidence="9">The sequence shown here is derived from an EMBL/GenBank/DDBJ whole genome shotgun (WGS) entry which is preliminary data.</text>
</comment>
<dbReference type="PROSITE" id="PS00761">
    <property type="entry name" value="SPASE_I_3"/>
    <property type="match status" value="1"/>
</dbReference>
<dbReference type="PANTHER" id="PTHR43390">
    <property type="entry name" value="SIGNAL PEPTIDASE I"/>
    <property type="match status" value="1"/>
</dbReference>
<sequence length="329" mass="38218">MILFIVINVRILIADIYLIPSSSMENTLYPKDVILVNKLKYGPNLPRSPYEIPWVNLYYLLQDNSKEAVTKKRWPAKRLAGASHVKQGDVIVFKNFSKDVVFVKRCAAIAGDTLKIKNGEVITNNNLYDAAEHIRNNYAFKIKSPKGFYNTIDSLNIDTHFYSLKSDGYWKEAELSYLEIEKLKGLNLIDSVQKKTDVYILDEKKLYGRGGENQAWTLDNYGPVVVPRAGMEIQLTNEAFRLYRGLIKHNENVFIKRKKNNTFHVNGKRITSYTFKKNYYFMLGDNRKQSRDSRYFGFLPEEKIIGKVSCVLFSNKDDKFQWNRLFKGV</sequence>
<dbReference type="Gene3D" id="2.10.109.10">
    <property type="entry name" value="Umud Fragment, subunit A"/>
    <property type="match status" value="2"/>
</dbReference>
<evidence type="ECO:0000256" key="4">
    <source>
        <dbReference type="ARBA" id="ARBA00019232"/>
    </source>
</evidence>
<evidence type="ECO:0000313" key="10">
    <source>
        <dbReference type="Proteomes" id="UP001139286"/>
    </source>
</evidence>
<dbReference type="InterPro" id="IPR036286">
    <property type="entry name" value="LexA/Signal_pep-like_sf"/>
</dbReference>
<dbReference type="SUPFAM" id="SSF51306">
    <property type="entry name" value="LexA/Signal peptidase"/>
    <property type="match status" value="1"/>
</dbReference>
<keyword evidence="7" id="KW-0645">Protease</keyword>
<dbReference type="AlphaFoldDB" id="A0A9X1I4Y7"/>
<dbReference type="CDD" id="cd06530">
    <property type="entry name" value="S26_SPase_I"/>
    <property type="match status" value="2"/>
</dbReference>
<dbReference type="EC" id="3.4.21.89" evidence="3 7"/>
<dbReference type="GO" id="GO:0009003">
    <property type="term" value="F:signal peptidase activity"/>
    <property type="evidence" value="ECO:0007669"/>
    <property type="project" value="UniProtKB-EC"/>
</dbReference>
<feature type="domain" description="Peptidase S26" evidence="8">
    <location>
        <begin position="2"/>
        <end position="135"/>
    </location>
</feature>
<dbReference type="InterPro" id="IPR000223">
    <property type="entry name" value="Pept_S26A_signal_pept_1"/>
</dbReference>
<feature type="domain" description="Peptidase S26" evidence="8">
    <location>
        <begin position="263"/>
        <end position="312"/>
    </location>
</feature>
<evidence type="ECO:0000313" key="9">
    <source>
        <dbReference type="EMBL" id="MCB4807945.1"/>
    </source>
</evidence>
<dbReference type="InterPro" id="IPR019533">
    <property type="entry name" value="Peptidase_S26"/>
</dbReference>
<dbReference type="RefSeq" id="WP_226695606.1">
    <property type="nucleotide sequence ID" value="NZ_JAJAPX010000002.1"/>
</dbReference>
<dbReference type="PRINTS" id="PR00727">
    <property type="entry name" value="LEADERPTASE"/>
</dbReference>
<evidence type="ECO:0000256" key="7">
    <source>
        <dbReference type="RuleBase" id="RU362042"/>
    </source>
</evidence>
<feature type="active site" evidence="6">
    <location>
        <position position="23"/>
    </location>
</feature>
<dbReference type="Pfam" id="PF10502">
    <property type="entry name" value="Peptidase_S26"/>
    <property type="match status" value="2"/>
</dbReference>
<gene>
    <name evidence="9" type="primary">lepB</name>
    <name evidence="9" type="ORF">LG651_06745</name>
</gene>
<evidence type="ECO:0000256" key="5">
    <source>
        <dbReference type="ARBA" id="ARBA00022801"/>
    </source>
</evidence>
<keyword evidence="10" id="KW-1185">Reference proteome</keyword>
<comment type="subcellular location">
    <subcellularLocation>
        <location evidence="7">Membrane</location>
        <topology evidence="7">Single-pass type II membrane protein</topology>
    </subcellularLocation>
</comment>
<reference evidence="9" key="1">
    <citation type="submission" date="2021-10" db="EMBL/GenBank/DDBJ databases">
        <title>Tamlana sargassums sp. nov., and Tamlana laminarinivorans sp. nov., two new bacteria isolated from the brown alga.</title>
        <authorList>
            <person name="Li J."/>
        </authorList>
    </citation>
    <scope>NUCLEOTIDE SEQUENCE</scope>
    <source>
        <strain evidence="9">62-3</strain>
    </source>
</reference>
<dbReference type="GO" id="GO:0006465">
    <property type="term" value="P:signal peptide processing"/>
    <property type="evidence" value="ECO:0007669"/>
    <property type="project" value="InterPro"/>
</dbReference>
<accession>A0A9X1I4Y7</accession>
<dbReference type="NCBIfam" id="TIGR02227">
    <property type="entry name" value="sigpep_I_bact"/>
    <property type="match status" value="2"/>
</dbReference>
<proteinExistence type="inferred from homology"/>
<organism evidence="9 10">
    <name type="scientific">Neotamlana sargassicola</name>
    <dbReference type="NCBI Taxonomy" id="2883125"/>
    <lineage>
        <taxon>Bacteria</taxon>
        <taxon>Pseudomonadati</taxon>
        <taxon>Bacteroidota</taxon>
        <taxon>Flavobacteriia</taxon>
        <taxon>Flavobacteriales</taxon>
        <taxon>Flavobacteriaceae</taxon>
        <taxon>Neotamlana</taxon>
    </lineage>
</organism>
<dbReference type="PANTHER" id="PTHR43390:SF1">
    <property type="entry name" value="CHLOROPLAST PROCESSING PEPTIDASE"/>
    <property type="match status" value="1"/>
</dbReference>
<evidence type="ECO:0000256" key="6">
    <source>
        <dbReference type="PIRSR" id="PIRSR600223-1"/>
    </source>
</evidence>
<comment type="similarity">
    <text evidence="2 7">Belongs to the peptidase S26 family.</text>
</comment>
<dbReference type="GO" id="GO:0004252">
    <property type="term" value="F:serine-type endopeptidase activity"/>
    <property type="evidence" value="ECO:0007669"/>
    <property type="project" value="InterPro"/>
</dbReference>
<evidence type="ECO:0000259" key="8">
    <source>
        <dbReference type="Pfam" id="PF10502"/>
    </source>
</evidence>
<feature type="active site" evidence="6">
    <location>
        <position position="104"/>
    </location>
</feature>
<dbReference type="Proteomes" id="UP001139286">
    <property type="component" value="Unassembled WGS sequence"/>
</dbReference>
<evidence type="ECO:0000256" key="3">
    <source>
        <dbReference type="ARBA" id="ARBA00013208"/>
    </source>
</evidence>
<dbReference type="GO" id="GO:0016020">
    <property type="term" value="C:membrane"/>
    <property type="evidence" value="ECO:0007669"/>
    <property type="project" value="UniProtKB-SubCell"/>
</dbReference>